<evidence type="ECO:0000259" key="6">
    <source>
        <dbReference type="PROSITE" id="PS50043"/>
    </source>
</evidence>
<dbReference type="PANTHER" id="PTHR43214">
    <property type="entry name" value="TWO-COMPONENT RESPONSE REGULATOR"/>
    <property type="match status" value="1"/>
</dbReference>
<dbReference type="GO" id="GO:0003677">
    <property type="term" value="F:DNA binding"/>
    <property type="evidence" value="ECO:0007669"/>
    <property type="project" value="UniProtKB-KW"/>
</dbReference>
<proteinExistence type="predicted"/>
<evidence type="ECO:0000256" key="2">
    <source>
        <dbReference type="ARBA" id="ARBA00023015"/>
    </source>
</evidence>
<dbReference type="PROSITE" id="PS50110">
    <property type="entry name" value="RESPONSE_REGULATORY"/>
    <property type="match status" value="1"/>
</dbReference>
<organism evidence="8 9">
    <name type="scientific">Arthrobacter mangrovi</name>
    <dbReference type="NCBI Taxonomy" id="2966350"/>
    <lineage>
        <taxon>Bacteria</taxon>
        <taxon>Bacillati</taxon>
        <taxon>Actinomycetota</taxon>
        <taxon>Actinomycetes</taxon>
        <taxon>Micrococcales</taxon>
        <taxon>Micrococcaceae</taxon>
        <taxon>Arthrobacter</taxon>
    </lineage>
</organism>
<evidence type="ECO:0000313" key="8">
    <source>
        <dbReference type="EMBL" id="GLB68223.1"/>
    </source>
</evidence>
<dbReference type="EMBL" id="BRVS01000013">
    <property type="protein sequence ID" value="GLB68223.1"/>
    <property type="molecule type" value="Genomic_DNA"/>
</dbReference>
<dbReference type="InterPro" id="IPR011006">
    <property type="entry name" value="CheY-like_superfamily"/>
</dbReference>
<keyword evidence="3 8" id="KW-0238">DNA-binding</keyword>
<dbReference type="SUPFAM" id="SSF46894">
    <property type="entry name" value="C-terminal effector domain of the bipartite response regulators"/>
    <property type="match status" value="1"/>
</dbReference>
<evidence type="ECO:0000313" key="9">
    <source>
        <dbReference type="Proteomes" id="UP001209654"/>
    </source>
</evidence>
<feature type="domain" description="Response regulatory" evidence="7">
    <location>
        <begin position="10"/>
        <end position="132"/>
    </location>
</feature>
<keyword evidence="1 5" id="KW-0597">Phosphoprotein</keyword>
<dbReference type="CDD" id="cd06170">
    <property type="entry name" value="LuxR_C_like"/>
    <property type="match status" value="1"/>
</dbReference>
<feature type="domain" description="HTH luxR-type" evidence="6">
    <location>
        <begin position="160"/>
        <end position="225"/>
    </location>
</feature>
<evidence type="ECO:0000256" key="5">
    <source>
        <dbReference type="PROSITE-ProRule" id="PRU00169"/>
    </source>
</evidence>
<keyword evidence="9" id="KW-1185">Reference proteome</keyword>
<dbReference type="InterPro" id="IPR058245">
    <property type="entry name" value="NreC/VraR/RcsB-like_REC"/>
</dbReference>
<accession>A0ABQ5MW79</accession>
<name>A0ABQ5MW79_9MICC</name>
<dbReference type="SMART" id="SM00421">
    <property type="entry name" value="HTH_LUXR"/>
    <property type="match status" value="1"/>
</dbReference>
<protein>
    <submittedName>
        <fullName evidence="8">DNA-binding response regulator</fullName>
    </submittedName>
</protein>
<keyword evidence="4" id="KW-0804">Transcription</keyword>
<dbReference type="SUPFAM" id="SSF52172">
    <property type="entry name" value="CheY-like"/>
    <property type="match status" value="1"/>
</dbReference>
<dbReference type="InterPro" id="IPR039420">
    <property type="entry name" value="WalR-like"/>
</dbReference>
<sequence length="233" mass="24577">MEAPETGGIRVLLADDEALVRGGLAMLLEAEQGITVAGEAADGAEAVEQALRIQPDVVVMDIRMPGTDGVEATRQLSSDAFLDKVDTVPAVLVLTTFGDDDAVRTALRSGASGFILKSSAPRALGDAVRALAAGGGWLDPAITRGLLADFVRRPDRRDPGSAEMAQLTKRERDVLTVAAHGLSNAEIAAHLFLSEATVKTHMHRIFLKLGITDRAQAVAAAYKSGLVRSEDRL</sequence>
<evidence type="ECO:0000256" key="3">
    <source>
        <dbReference type="ARBA" id="ARBA00023125"/>
    </source>
</evidence>
<dbReference type="PANTHER" id="PTHR43214:SF24">
    <property type="entry name" value="TRANSCRIPTIONAL REGULATORY PROTEIN NARL-RELATED"/>
    <property type="match status" value="1"/>
</dbReference>
<dbReference type="InterPro" id="IPR000792">
    <property type="entry name" value="Tscrpt_reg_LuxR_C"/>
</dbReference>
<dbReference type="RefSeq" id="WP_264796319.1">
    <property type="nucleotide sequence ID" value="NZ_BRVS01000013.1"/>
</dbReference>
<evidence type="ECO:0000256" key="1">
    <source>
        <dbReference type="ARBA" id="ARBA00022553"/>
    </source>
</evidence>
<feature type="modified residue" description="4-aspartylphosphate" evidence="5">
    <location>
        <position position="61"/>
    </location>
</feature>
<gene>
    <name evidence="8" type="ORF">AHIS1636_26650</name>
</gene>
<dbReference type="CDD" id="cd17535">
    <property type="entry name" value="REC_NarL-like"/>
    <property type="match status" value="1"/>
</dbReference>
<comment type="caution">
    <text evidence="8">The sequence shown here is derived from an EMBL/GenBank/DDBJ whole genome shotgun (WGS) entry which is preliminary data.</text>
</comment>
<dbReference type="Gene3D" id="3.40.50.2300">
    <property type="match status" value="1"/>
</dbReference>
<dbReference type="Pfam" id="PF00196">
    <property type="entry name" value="GerE"/>
    <property type="match status" value="1"/>
</dbReference>
<dbReference type="InterPro" id="IPR001789">
    <property type="entry name" value="Sig_transdc_resp-reg_receiver"/>
</dbReference>
<evidence type="ECO:0000259" key="7">
    <source>
        <dbReference type="PROSITE" id="PS50110"/>
    </source>
</evidence>
<dbReference type="Pfam" id="PF00072">
    <property type="entry name" value="Response_reg"/>
    <property type="match status" value="1"/>
</dbReference>
<reference evidence="8 9" key="1">
    <citation type="journal article" date="2023" name="Int. J. Syst. Evol. Microbiol.">
        <title>Arthrobacter mangrovi sp. nov., an actinobacterium isolated from the rhizosphere of a mangrove.</title>
        <authorList>
            <person name="Hamada M."/>
            <person name="Saitou S."/>
            <person name="Enomoto N."/>
            <person name="Nanri K."/>
            <person name="Hidaka K."/>
            <person name="Miura T."/>
            <person name="Tamura T."/>
        </authorList>
    </citation>
    <scope>NUCLEOTIDE SEQUENCE [LARGE SCALE GENOMIC DNA]</scope>
    <source>
        <strain evidence="8 9">NBRC 112813</strain>
    </source>
</reference>
<dbReference type="PRINTS" id="PR00038">
    <property type="entry name" value="HTHLUXR"/>
</dbReference>
<dbReference type="SMART" id="SM00448">
    <property type="entry name" value="REC"/>
    <property type="match status" value="1"/>
</dbReference>
<evidence type="ECO:0000256" key="4">
    <source>
        <dbReference type="ARBA" id="ARBA00023163"/>
    </source>
</evidence>
<dbReference type="PROSITE" id="PS00622">
    <property type="entry name" value="HTH_LUXR_1"/>
    <property type="match status" value="1"/>
</dbReference>
<dbReference type="Proteomes" id="UP001209654">
    <property type="component" value="Unassembled WGS sequence"/>
</dbReference>
<dbReference type="PROSITE" id="PS50043">
    <property type="entry name" value="HTH_LUXR_2"/>
    <property type="match status" value="1"/>
</dbReference>
<keyword evidence="2" id="KW-0805">Transcription regulation</keyword>
<dbReference type="InterPro" id="IPR016032">
    <property type="entry name" value="Sig_transdc_resp-reg_C-effctor"/>
</dbReference>